<protein>
    <submittedName>
        <fullName evidence="1">EcsC family protein</fullName>
    </submittedName>
</protein>
<evidence type="ECO:0000313" key="1">
    <source>
        <dbReference type="EMBL" id="GAA3636542.1"/>
    </source>
</evidence>
<sequence>MPAAESVGRMIGRGLGPVVRSTPQAAGGVLRRLLEVAIDGSGRLPSAKTSAAKQLERHTGSVDDAIQGIIDLHVRLASAQGFATNLGGIAALPIMLPANLTGVAVLQTRMVAAIAHLRGYDLNDNRVRTALIMCLLGGEQMARRIVDGTLPTSPLAVATAPMFDPRLDAEVAQLVLHDLTARVGGKNVALAIIRRVPLLGGGVGAAMDGIATHQIGAYAKSELVTRRFGLTYR</sequence>
<organism evidence="1 2">
    <name type="scientific">Microlunatus ginsengisoli</name>
    <dbReference type="NCBI Taxonomy" id="363863"/>
    <lineage>
        <taxon>Bacteria</taxon>
        <taxon>Bacillati</taxon>
        <taxon>Actinomycetota</taxon>
        <taxon>Actinomycetes</taxon>
        <taxon>Propionibacteriales</taxon>
        <taxon>Propionibacteriaceae</taxon>
        <taxon>Microlunatus</taxon>
    </lineage>
</organism>
<gene>
    <name evidence="1" type="ORF">GCM10022236_43880</name>
</gene>
<dbReference type="EMBL" id="BAABAB010000042">
    <property type="protein sequence ID" value="GAA3636542.1"/>
    <property type="molecule type" value="Genomic_DNA"/>
</dbReference>
<reference evidence="2" key="1">
    <citation type="journal article" date="2019" name="Int. J. Syst. Evol. Microbiol.">
        <title>The Global Catalogue of Microorganisms (GCM) 10K type strain sequencing project: providing services to taxonomists for standard genome sequencing and annotation.</title>
        <authorList>
            <consortium name="The Broad Institute Genomics Platform"/>
            <consortium name="The Broad Institute Genome Sequencing Center for Infectious Disease"/>
            <person name="Wu L."/>
            <person name="Ma J."/>
        </authorList>
    </citation>
    <scope>NUCLEOTIDE SEQUENCE [LARGE SCALE GENOMIC DNA]</scope>
    <source>
        <strain evidence="2">JCM 16929</strain>
    </source>
</reference>
<keyword evidence="2" id="KW-1185">Reference proteome</keyword>
<proteinExistence type="predicted"/>
<name>A0ABP7AP15_9ACTN</name>
<evidence type="ECO:0000313" key="2">
    <source>
        <dbReference type="Proteomes" id="UP001501490"/>
    </source>
</evidence>
<accession>A0ABP7AP15</accession>
<comment type="caution">
    <text evidence="1">The sequence shown here is derived from an EMBL/GenBank/DDBJ whole genome shotgun (WGS) entry which is preliminary data.</text>
</comment>
<dbReference type="RefSeq" id="WP_344808611.1">
    <property type="nucleotide sequence ID" value="NZ_BAABAB010000042.1"/>
</dbReference>
<dbReference type="Proteomes" id="UP001501490">
    <property type="component" value="Unassembled WGS sequence"/>
</dbReference>